<evidence type="ECO:0000256" key="3">
    <source>
        <dbReference type="ARBA" id="ARBA00022782"/>
    </source>
</evidence>
<organism evidence="6 7">
    <name type="scientific">Vitis vinifera</name>
    <name type="common">Grape</name>
    <dbReference type="NCBI Taxonomy" id="29760"/>
    <lineage>
        <taxon>Eukaryota</taxon>
        <taxon>Viridiplantae</taxon>
        <taxon>Streptophyta</taxon>
        <taxon>Embryophyta</taxon>
        <taxon>Tracheophyta</taxon>
        <taxon>Spermatophyta</taxon>
        <taxon>Magnoliopsida</taxon>
        <taxon>eudicotyledons</taxon>
        <taxon>Gunneridae</taxon>
        <taxon>Pentapetalae</taxon>
        <taxon>rosids</taxon>
        <taxon>Vitales</taxon>
        <taxon>Vitaceae</taxon>
        <taxon>Viteae</taxon>
        <taxon>Vitis</taxon>
    </lineage>
</organism>
<evidence type="ECO:0000256" key="2">
    <source>
        <dbReference type="ARBA" id="ARBA00022473"/>
    </source>
</evidence>
<evidence type="ECO:0000256" key="4">
    <source>
        <dbReference type="ARBA" id="ARBA00023089"/>
    </source>
</evidence>
<evidence type="ECO:0000256" key="5">
    <source>
        <dbReference type="RuleBase" id="RU364012"/>
    </source>
</evidence>
<keyword evidence="3 5" id="KW-0221">Differentiation</keyword>
<dbReference type="PANTHER" id="PTHR31791:SF49">
    <property type="entry name" value="INACTIVE PROTEIN FRIGIDA"/>
    <property type="match status" value="1"/>
</dbReference>
<accession>A0A438HBZ9</accession>
<evidence type="ECO:0000313" key="7">
    <source>
        <dbReference type="Proteomes" id="UP000288805"/>
    </source>
</evidence>
<reference evidence="6 7" key="1">
    <citation type="journal article" date="2018" name="PLoS Genet.">
        <title>Population sequencing reveals clonal diversity and ancestral inbreeding in the grapevine cultivar Chardonnay.</title>
        <authorList>
            <person name="Roach M.J."/>
            <person name="Johnson D.L."/>
            <person name="Bohlmann J."/>
            <person name="van Vuuren H.J."/>
            <person name="Jones S.J."/>
            <person name="Pretorius I.S."/>
            <person name="Schmidt S.A."/>
            <person name="Borneman A.R."/>
        </authorList>
    </citation>
    <scope>NUCLEOTIDE SEQUENCE [LARGE SCALE GENOMIC DNA]</scope>
    <source>
        <strain evidence="7">cv. Chardonnay</strain>
        <tissue evidence="6">Leaf</tissue>
    </source>
</reference>
<dbReference type="EMBL" id="QGNW01000246">
    <property type="protein sequence ID" value="RVW81981.1"/>
    <property type="molecule type" value="Genomic_DNA"/>
</dbReference>
<keyword evidence="4 5" id="KW-0287">Flowering</keyword>
<dbReference type="GO" id="GO:0030154">
    <property type="term" value="P:cell differentiation"/>
    <property type="evidence" value="ECO:0007669"/>
    <property type="project" value="UniProtKB-KW"/>
</dbReference>
<dbReference type="GO" id="GO:0009908">
    <property type="term" value="P:flower development"/>
    <property type="evidence" value="ECO:0007669"/>
    <property type="project" value="UniProtKB-KW"/>
</dbReference>
<keyword evidence="2 5" id="KW-0217">Developmental protein</keyword>
<dbReference type="InterPro" id="IPR012474">
    <property type="entry name" value="Frigida"/>
</dbReference>
<dbReference type="PANTHER" id="PTHR31791">
    <property type="entry name" value="FRIGIDA-LIKE PROTEIN 3-RELATED"/>
    <property type="match status" value="1"/>
</dbReference>
<comment type="similarity">
    <text evidence="1 5">Belongs to the Frigida family.</text>
</comment>
<name>A0A438HBZ9_VITVI</name>
<comment type="caution">
    <text evidence="6">The sequence shown here is derived from an EMBL/GenBank/DDBJ whole genome shotgun (WGS) entry which is preliminary data.</text>
</comment>
<dbReference type="Proteomes" id="UP000288805">
    <property type="component" value="Unassembled WGS sequence"/>
</dbReference>
<dbReference type="Pfam" id="PF07899">
    <property type="entry name" value="Frigida"/>
    <property type="match status" value="1"/>
</dbReference>
<protein>
    <recommendedName>
        <fullName evidence="5">FRIGIDA-like protein</fullName>
    </recommendedName>
</protein>
<proteinExistence type="inferred from homology"/>
<evidence type="ECO:0000313" key="6">
    <source>
        <dbReference type="EMBL" id="RVW81981.1"/>
    </source>
</evidence>
<sequence length="418" mass="47285">MAKTSMTLTVKEGQPPPPLCAAAVSGESGGGDPMRSVNELRNLSTVLHAFRRRWDELQKHLDFIQDAIASRTNASATSVSELGFLCGMMRSRGLRKYIISHLSDVAKLREEVPAALKGAPKPAKLVLECIGRFFLQGSKAFGKATHMVPSRQASLLILEFFLLSDCTEMEPIREGEADLAAVTWRKRLINEGGVSNASDIDARGLLLLVASFGIPALFRNEDLRNLIRLSCPKEISDVLRRSRFLLARVPGVEVSPPGIRFRVTSLRKCLEGLEECCREERKGRLVKVWEEEGRKFRVERRENGVGRYILCSVVDVETKRFCLVVPEGKSLLGGWAIFAEKLWDLGVVTQEEVKFEEALRVESKSKAVIVEGKDERSLERRWRVRKKSLWMWLRSWLEGKEMLYGFRLGRGLRNREED</sequence>
<gene>
    <name evidence="6" type="primary">FRI_0</name>
    <name evidence="6" type="ORF">CK203_033219</name>
</gene>
<dbReference type="AlphaFoldDB" id="A0A438HBZ9"/>
<evidence type="ECO:0000256" key="1">
    <source>
        <dbReference type="ARBA" id="ARBA00008956"/>
    </source>
</evidence>